<dbReference type="PANTHER" id="PTHR33623">
    <property type="entry name" value="OS04G0572500 PROTEIN"/>
    <property type="match status" value="1"/>
</dbReference>
<name>A0A9Q0CGK3_9POAL</name>
<dbReference type="EMBL" id="JAMQYH010000003">
    <property type="protein sequence ID" value="KAJ1693425.1"/>
    <property type="molecule type" value="Genomic_DNA"/>
</dbReference>
<feature type="compositionally biased region" description="Polar residues" evidence="1">
    <location>
        <begin position="205"/>
        <end position="219"/>
    </location>
</feature>
<feature type="compositionally biased region" description="Basic and acidic residues" evidence="1">
    <location>
        <begin position="153"/>
        <end position="166"/>
    </location>
</feature>
<accession>A0A9Q0CGK3</accession>
<dbReference type="AlphaFoldDB" id="A0A9Q0CGK3"/>
<dbReference type="Proteomes" id="UP001151287">
    <property type="component" value="Unassembled WGS sequence"/>
</dbReference>
<feature type="region of interest" description="Disordered" evidence="1">
    <location>
        <begin position="199"/>
        <end position="219"/>
    </location>
</feature>
<gene>
    <name evidence="2" type="ORF">LUZ63_010123</name>
</gene>
<sequence>MLPGKPLLLKDYLELDTESSNTGFQCYPRLLHTGPTVRHLLDVELRGNGTLVRTRSRNTLNKLSSAIKFRFFQKQESGFLSRSLSRKLRGGSFWRRRWQENDICKMRFEEEMERRSFDYPSPVVSSFRSWLEMENGFEFESGSGPGSESTTQARKEISAVGAEEKKIEEKEYPMEQCMDVEKEQLSPVSVMDFPYDEEEEDDVATATTSSPPFHRSTPNNTERTMLHIVQKSRRFDNIGELNPVDLEEEFNAVESRCHRISNMDDREIAWNLVAQLDPVVSSEMLLVDFFIEGLSSNVQQTELLNEARDWINDEGWRWELQGCRGQLELREMERNANWRCFEREKPEVSIDLESIIIRSLVQELVDDMLE</sequence>
<evidence type="ECO:0000313" key="3">
    <source>
        <dbReference type="Proteomes" id="UP001151287"/>
    </source>
</evidence>
<feature type="region of interest" description="Disordered" evidence="1">
    <location>
        <begin position="139"/>
        <end position="166"/>
    </location>
</feature>
<protein>
    <recommendedName>
        <fullName evidence="4">DUF4378 domain-containing protein</fullName>
    </recommendedName>
</protein>
<organism evidence="2 3">
    <name type="scientific">Rhynchospora breviuscula</name>
    <dbReference type="NCBI Taxonomy" id="2022672"/>
    <lineage>
        <taxon>Eukaryota</taxon>
        <taxon>Viridiplantae</taxon>
        <taxon>Streptophyta</taxon>
        <taxon>Embryophyta</taxon>
        <taxon>Tracheophyta</taxon>
        <taxon>Spermatophyta</taxon>
        <taxon>Magnoliopsida</taxon>
        <taxon>Liliopsida</taxon>
        <taxon>Poales</taxon>
        <taxon>Cyperaceae</taxon>
        <taxon>Cyperoideae</taxon>
        <taxon>Rhynchosporeae</taxon>
        <taxon>Rhynchospora</taxon>
    </lineage>
</organism>
<feature type="compositionally biased region" description="Low complexity" evidence="1">
    <location>
        <begin position="139"/>
        <end position="149"/>
    </location>
</feature>
<comment type="caution">
    <text evidence="2">The sequence shown here is derived from an EMBL/GenBank/DDBJ whole genome shotgun (WGS) entry which is preliminary data.</text>
</comment>
<proteinExistence type="predicted"/>
<evidence type="ECO:0000256" key="1">
    <source>
        <dbReference type="SAM" id="MobiDB-lite"/>
    </source>
</evidence>
<dbReference type="PANTHER" id="PTHR33623:SF4">
    <property type="entry name" value="DUF4378 DOMAIN-CONTAINING PROTEIN"/>
    <property type="match status" value="1"/>
</dbReference>
<keyword evidence="3" id="KW-1185">Reference proteome</keyword>
<dbReference type="OrthoDB" id="668456at2759"/>
<evidence type="ECO:0000313" key="2">
    <source>
        <dbReference type="EMBL" id="KAJ1693425.1"/>
    </source>
</evidence>
<reference evidence="2" key="1">
    <citation type="journal article" date="2022" name="Cell">
        <title>Repeat-based holocentromeres influence genome architecture and karyotype evolution.</title>
        <authorList>
            <person name="Hofstatter P.G."/>
            <person name="Thangavel G."/>
            <person name="Lux T."/>
            <person name="Neumann P."/>
            <person name="Vondrak T."/>
            <person name="Novak P."/>
            <person name="Zhang M."/>
            <person name="Costa L."/>
            <person name="Castellani M."/>
            <person name="Scott A."/>
            <person name="Toegelov H."/>
            <person name="Fuchs J."/>
            <person name="Mata-Sucre Y."/>
            <person name="Dias Y."/>
            <person name="Vanzela A.L.L."/>
            <person name="Huettel B."/>
            <person name="Almeida C.C.S."/>
            <person name="Simkova H."/>
            <person name="Souza G."/>
            <person name="Pedrosa-Harand A."/>
            <person name="Macas J."/>
            <person name="Mayer K.F.X."/>
            <person name="Houben A."/>
            <person name="Marques A."/>
        </authorList>
    </citation>
    <scope>NUCLEOTIDE SEQUENCE</scope>
    <source>
        <strain evidence="2">RhyBre1mFocal</strain>
    </source>
</reference>
<evidence type="ECO:0008006" key="4">
    <source>
        <dbReference type="Google" id="ProtNLM"/>
    </source>
</evidence>